<feature type="non-terminal residue" evidence="1">
    <location>
        <position position="76"/>
    </location>
</feature>
<dbReference type="AlphaFoldDB" id="X0XG38"/>
<organism evidence="1">
    <name type="scientific">marine sediment metagenome</name>
    <dbReference type="NCBI Taxonomy" id="412755"/>
    <lineage>
        <taxon>unclassified sequences</taxon>
        <taxon>metagenomes</taxon>
        <taxon>ecological metagenomes</taxon>
    </lineage>
</organism>
<sequence>KLREDDKKARLVDAWIATGPDAAVIRHRAGEVERRPEDEDEEAEILAAKLAKKGRVVNKGDIMVGSLEIEIEGQRH</sequence>
<proteinExistence type="predicted"/>
<dbReference type="EMBL" id="BARS01058922">
    <property type="protein sequence ID" value="GAG42149.1"/>
    <property type="molecule type" value="Genomic_DNA"/>
</dbReference>
<comment type="caution">
    <text evidence="1">The sequence shown here is derived from an EMBL/GenBank/DDBJ whole genome shotgun (WGS) entry which is preliminary data.</text>
</comment>
<accession>X0XG38</accession>
<protein>
    <submittedName>
        <fullName evidence="1">Uncharacterized protein</fullName>
    </submittedName>
</protein>
<feature type="non-terminal residue" evidence="1">
    <location>
        <position position="1"/>
    </location>
</feature>
<evidence type="ECO:0000313" key="1">
    <source>
        <dbReference type="EMBL" id="GAG42149.1"/>
    </source>
</evidence>
<gene>
    <name evidence="1" type="ORF">S01H1_85656</name>
</gene>
<reference evidence="1" key="1">
    <citation type="journal article" date="2014" name="Front. Microbiol.">
        <title>High frequency of phylogenetically diverse reductive dehalogenase-homologous genes in deep subseafloor sedimentary metagenomes.</title>
        <authorList>
            <person name="Kawai M."/>
            <person name="Futagami T."/>
            <person name="Toyoda A."/>
            <person name="Takaki Y."/>
            <person name="Nishi S."/>
            <person name="Hori S."/>
            <person name="Arai W."/>
            <person name="Tsubouchi T."/>
            <person name="Morono Y."/>
            <person name="Uchiyama I."/>
            <person name="Ito T."/>
            <person name="Fujiyama A."/>
            <person name="Inagaki F."/>
            <person name="Takami H."/>
        </authorList>
    </citation>
    <scope>NUCLEOTIDE SEQUENCE</scope>
    <source>
        <strain evidence="1">Expedition CK06-06</strain>
    </source>
</reference>
<name>X0XG38_9ZZZZ</name>